<dbReference type="SUPFAM" id="SSF74650">
    <property type="entry name" value="Galactose mutarotase-like"/>
    <property type="match status" value="1"/>
</dbReference>
<evidence type="ECO:0008006" key="3">
    <source>
        <dbReference type="Google" id="ProtNLM"/>
    </source>
</evidence>
<dbReference type="OrthoDB" id="274691at2759"/>
<evidence type="ECO:0000313" key="2">
    <source>
        <dbReference type="Proteomes" id="UP000219338"/>
    </source>
</evidence>
<sequence length="431" mass="46889">MAEFTPVLLTLPSFTPSLAVEVLPHGLTIHRFIIQADGRTHDIVVGPEAPEDHTTQKYTNTIIGRYANRVPTGTHKLQRNGYDGVLVAQANGLSPSLLLRFPVYELFATESARVSLHGGPIGFDSLPWTLLSADTPPTLFSKAELGHFPGDENGSHAIFRLVSPSGDQGYPGELTIEVLISLLAPEPQVIEAGKEFSLGSLVYVYRARVNKGVTPVNLTQHWGFNLEASMKERPGSDVKNHNLTLKADRIVSRDSDSLHTGKYISVASAPEHDHSGKKIGDKYPEPGYDDFYVFESRSIDVPKRVPISTFSDDFDLVQSIITPSTVISPVALLSSDISGLSLAFDTNQSGVMFYSNIGAVPERDARKKIHGGSGLKGDGLAPGTASFLEFHDVLSAFLDPSNKDGEDGLLTQDELYNNYVRCDVRFKALAK</sequence>
<dbReference type="GO" id="GO:0033499">
    <property type="term" value="P:galactose catabolic process via UDP-galactose, Leloir pathway"/>
    <property type="evidence" value="ECO:0007669"/>
    <property type="project" value="TreeGrafter"/>
</dbReference>
<dbReference type="PANTHER" id="PTHR10091">
    <property type="entry name" value="ALDOSE-1-EPIMERASE"/>
    <property type="match status" value="1"/>
</dbReference>
<name>A0A284RMI0_ARMOS</name>
<dbReference type="STRING" id="47428.A0A284RMI0"/>
<keyword evidence="2" id="KW-1185">Reference proteome</keyword>
<dbReference type="PANTHER" id="PTHR10091:SF0">
    <property type="entry name" value="GALACTOSE MUTAROTASE"/>
    <property type="match status" value="1"/>
</dbReference>
<dbReference type="GO" id="GO:0004034">
    <property type="term" value="F:aldose 1-epimerase activity"/>
    <property type="evidence" value="ECO:0007669"/>
    <property type="project" value="TreeGrafter"/>
</dbReference>
<organism evidence="1 2">
    <name type="scientific">Armillaria ostoyae</name>
    <name type="common">Armillaria root rot fungus</name>
    <dbReference type="NCBI Taxonomy" id="47428"/>
    <lineage>
        <taxon>Eukaryota</taxon>
        <taxon>Fungi</taxon>
        <taxon>Dikarya</taxon>
        <taxon>Basidiomycota</taxon>
        <taxon>Agaricomycotina</taxon>
        <taxon>Agaricomycetes</taxon>
        <taxon>Agaricomycetidae</taxon>
        <taxon>Agaricales</taxon>
        <taxon>Marasmiineae</taxon>
        <taxon>Physalacriaceae</taxon>
        <taxon>Armillaria</taxon>
    </lineage>
</organism>
<dbReference type="EMBL" id="FUEG01000011">
    <property type="protein sequence ID" value="SJL09967.1"/>
    <property type="molecule type" value="Genomic_DNA"/>
</dbReference>
<accession>A0A284RMI0</accession>
<dbReference type="InterPro" id="IPR014718">
    <property type="entry name" value="GH-type_carb-bd"/>
</dbReference>
<dbReference type="Pfam" id="PF01263">
    <property type="entry name" value="Aldose_epim"/>
    <property type="match status" value="1"/>
</dbReference>
<dbReference type="Proteomes" id="UP000219338">
    <property type="component" value="Unassembled WGS sequence"/>
</dbReference>
<dbReference type="GO" id="GO:0006006">
    <property type="term" value="P:glucose metabolic process"/>
    <property type="evidence" value="ECO:0007669"/>
    <property type="project" value="TreeGrafter"/>
</dbReference>
<protein>
    <recommendedName>
        <fullName evidence="3">Galactose mutarotase-like protein</fullName>
    </recommendedName>
</protein>
<evidence type="ECO:0000313" key="1">
    <source>
        <dbReference type="EMBL" id="SJL09967.1"/>
    </source>
</evidence>
<gene>
    <name evidence="1" type="ORF">ARMOST_13349</name>
</gene>
<dbReference type="InterPro" id="IPR011013">
    <property type="entry name" value="Gal_mutarotase_sf_dom"/>
</dbReference>
<dbReference type="Gene3D" id="2.70.98.10">
    <property type="match status" value="1"/>
</dbReference>
<reference evidence="2" key="1">
    <citation type="journal article" date="2017" name="Nat. Ecol. Evol.">
        <title>Genome expansion and lineage-specific genetic innovations in the forest pathogenic fungi Armillaria.</title>
        <authorList>
            <person name="Sipos G."/>
            <person name="Prasanna A.N."/>
            <person name="Walter M.C."/>
            <person name="O'Connor E."/>
            <person name="Balint B."/>
            <person name="Krizsan K."/>
            <person name="Kiss B."/>
            <person name="Hess J."/>
            <person name="Varga T."/>
            <person name="Slot J."/>
            <person name="Riley R."/>
            <person name="Boka B."/>
            <person name="Rigling D."/>
            <person name="Barry K."/>
            <person name="Lee J."/>
            <person name="Mihaltcheva S."/>
            <person name="LaButti K."/>
            <person name="Lipzen A."/>
            <person name="Waldron R."/>
            <person name="Moloney N.M."/>
            <person name="Sperisen C."/>
            <person name="Kredics L."/>
            <person name="Vagvoelgyi C."/>
            <person name="Patrignani A."/>
            <person name="Fitzpatrick D."/>
            <person name="Nagy I."/>
            <person name="Doyle S."/>
            <person name="Anderson J.B."/>
            <person name="Grigoriev I.V."/>
            <person name="Gueldener U."/>
            <person name="Muensterkoetter M."/>
            <person name="Nagy L.G."/>
        </authorList>
    </citation>
    <scope>NUCLEOTIDE SEQUENCE [LARGE SCALE GENOMIC DNA]</scope>
    <source>
        <strain evidence="2">C18/9</strain>
    </source>
</reference>
<dbReference type="AlphaFoldDB" id="A0A284RMI0"/>
<dbReference type="OMA" id="HWGFNLE"/>
<proteinExistence type="predicted"/>
<dbReference type="InterPro" id="IPR008183">
    <property type="entry name" value="Aldose_1/G6P_1-epimerase"/>
</dbReference>
<dbReference type="GO" id="GO:0030246">
    <property type="term" value="F:carbohydrate binding"/>
    <property type="evidence" value="ECO:0007669"/>
    <property type="project" value="InterPro"/>
</dbReference>